<feature type="compositionally biased region" description="Polar residues" evidence="1">
    <location>
        <begin position="444"/>
        <end position="477"/>
    </location>
</feature>
<dbReference type="PANTHER" id="PTHR14583">
    <property type="entry name" value="UNCHARACTERIZED PROTEIN C19ORF57 FAMILY MEMBER"/>
    <property type="match status" value="1"/>
</dbReference>
<feature type="compositionally biased region" description="Polar residues" evidence="1">
    <location>
        <begin position="485"/>
        <end position="496"/>
    </location>
</feature>
<evidence type="ECO:0000313" key="2">
    <source>
        <dbReference type="Proteomes" id="UP000189705"/>
    </source>
</evidence>
<feature type="region of interest" description="Disordered" evidence="1">
    <location>
        <begin position="274"/>
        <end position="331"/>
    </location>
</feature>
<feature type="region of interest" description="Disordered" evidence="1">
    <location>
        <begin position="779"/>
        <end position="819"/>
    </location>
</feature>
<organism evidence="3">
    <name type="scientific">Alligator sinensis</name>
    <name type="common">Chinese alligator</name>
    <dbReference type="NCBI Taxonomy" id="38654"/>
    <lineage>
        <taxon>Eukaryota</taxon>
        <taxon>Metazoa</taxon>
        <taxon>Chordata</taxon>
        <taxon>Craniata</taxon>
        <taxon>Vertebrata</taxon>
        <taxon>Euteleostomi</taxon>
        <taxon>Archelosauria</taxon>
        <taxon>Archosauria</taxon>
        <taxon>Crocodylia</taxon>
        <taxon>Alligatoridae</taxon>
        <taxon>Alligatorinae</taxon>
        <taxon>Alligator</taxon>
    </lineage>
</organism>
<keyword evidence="2" id="KW-1185">Reference proteome</keyword>
<dbReference type="Pfam" id="PF15710">
    <property type="entry name" value="Brme1"/>
    <property type="match status" value="1"/>
</dbReference>
<dbReference type="Proteomes" id="UP000189705">
    <property type="component" value="Unplaced"/>
</dbReference>
<dbReference type="RefSeq" id="XP_014375329.1">
    <property type="nucleotide sequence ID" value="XM_014519843.2"/>
</dbReference>
<reference evidence="3 4" key="1">
    <citation type="submission" date="2023-09" db="UniProtKB">
        <authorList>
            <consortium name="RefSeq"/>
        </authorList>
    </citation>
    <scope>IDENTIFICATION</scope>
</reference>
<gene>
    <name evidence="3 4" type="primary">CUNH19orf57</name>
</gene>
<sequence>MSKRKKALLSGNDDLQISEAKRSLRRNSQLTGENGLEIPDSPQSNKSKRKSKSITAEAKDWEDTNQENIEVFAEKVQTSSSNGEGRKITSELKHLNQTKDSISLSLSQNTVGKFVPVFAKPKKALPERTEKDDGEASEIQTEQEILESNPSCMDSSLACESSEAAIQEVKSISEPLELTYLLVTIAEEAGDRAIPQCQKHTGEGLEVKTQVQYQTESIVSDGAGVGLSDSHQGMGAASNLQEGICAKLSLEEPISLFNGILYCKSAGSRHDNRSLCAGSPENPAEKDASCSISSEPRITDRGKDSQNEVLPSGSYETMQQKKSMLDETDVESDDFAKNGKWTKNLSGKVLELADDTSTEKERKTNVAKTPLADININAAEEQDNLHASDKAGQESSGVREAEQSSPHRDGKSADCSNLDNGKIAELSDSKTQNSSAKMADENRSQTSDMEQSSPCTNADVTEQRNSCKVAQESSPLNSGKDERQSSPCNNGGVTERSSNDRAVSGKDFPSCAQAMIVDPEMDIHNSESKSEQASETIHQCYVGTDRVSHSEVSKVPLQMVSYTGESDAGREEAEKTTGVSAGSVSSASVFVHGNFTCKNTQNHYMALEQWKENGNMLRPDRKQSQVSACNLGCNGLEAKSLNTESVRPTVSQIPQARLQLSPSPDKLLNGKNNEEWVACEKNKMEPIPTESCLSFVDVSEQPERETVMTHHREEADVNASGQTSLSATHTDLPGGAPKGAMPVGKTCSPWGETLPLDIELLPDSQLWDTLKDSSLELSPQQAFPVDRNCSSVPKNDLSAERELSDTETPGPGINIPHPKKLQPRVEMEGICDPTKEEDATDVVCGLIIELSNLNRLIMSTHRDLESLKRLKYRKSRQSGKILSHALKGATNTLYPGKKWKET</sequence>
<evidence type="ECO:0000256" key="1">
    <source>
        <dbReference type="SAM" id="MobiDB-lite"/>
    </source>
</evidence>
<dbReference type="PANTHER" id="PTHR14583:SF0">
    <property type="entry name" value="BREAK REPAIR MEIOTIC RECOMBINASE RECRUITMENT FACTOR 1"/>
    <property type="match status" value="1"/>
</dbReference>
<proteinExistence type="predicted"/>
<feature type="region of interest" description="Disordered" evidence="1">
    <location>
        <begin position="380"/>
        <end position="506"/>
    </location>
</feature>
<dbReference type="CTD" id="79173"/>
<accession>A0A1U8DDS5</accession>
<dbReference type="OrthoDB" id="9940137at2759"/>
<name>A0A1U8DDS5_ALLSI</name>
<feature type="compositionally biased region" description="Basic and acidic residues" evidence="1">
    <location>
        <begin position="297"/>
        <end position="306"/>
    </location>
</feature>
<feature type="region of interest" description="Disordered" evidence="1">
    <location>
        <begin position="1"/>
        <end position="66"/>
    </location>
</feature>
<dbReference type="KEGG" id="asn:102374143"/>
<dbReference type="AlphaFoldDB" id="A0A1U8DDS5"/>
<protein>
    <submittedName>
        <fullName evidence="3 4">Uncharacterized protein C19orf57 homolog isoform X1</fullName>
    </submittedName>
</protein>
<dbReference type="GO" id="GO:1990918">
    <property type="term" value="P:double-strand break repair involved in meiotic recombination"/>
    <property type="evidence" value="ECO:0007669"/>
    <property type="project" value="InterPro"/>
</dbReference>
<dbReference type="GeneID" id="102374143"/>
<dbReference type="InterPro" id="IPR031441">
    <property type="entry name" value="Brme1"/>
</dbReference>
<evidence type="ECO:0000313" key="4">
    <source>
        <dbReference type="RefSeq" id="XP_014375329.1"/>
    </source>
</evidence>
<feature type="compositionally biased region" description="Basic and acidic residues" evidence="1">
    <location>
        <begin position="383"/>
        <end position="412"/>
    </location>
</feature>
<evidence type="ECO:0000313" key="3">
    <source>
        <dbReference type="RefSeq" id="XP_014375328.1"/>
    </source>
</evidence>
<dbReference type="RefSeq" id="XP_014375328.1">
    <property type="nucleotide sequence ID" value="XM_014519842.2"/>
</dbReference>